<dbReference type="InterPro" id="IPR035093">
    <property type="entry name" value="RelE/ParE_toxin_dom_sf"/>
</dbReference>
<keyword evidence="4" id="KW-1185">Reference proteome</keyword>
<reference evidence="4" key="1">
    <citation type="submission" date="2019-11" db="EMBL/GenBank/DDBJ databases">
        <title>Isolation and characterization of a novel species in the genus Sulfuriferula.</title>
        <authorList>
            <person name="Mochizuki J."/>
            <person name="Kojima H."/>
            <person name="Fukui M."/>
        </authorList>
    </citation>
    <scope>NUCLEOTIDE SEQUENCE [LARGE SCALE GENOMIC DNA]</scope>
    <source>
        <strain evidence="4">SGTM</strain>
    </source>
</reference>
<dbReference type="PANTHER" id="PTHR33755">
    <property type="entry name" value="TOXIN PARE1-RELATED"/>
    <property type="match status" value="1"/>
</dbReference>
<evidence type="ECO:0000313" key="4">
    <source>
        <dbReference type="Proteomes" id="UP000463939"/>
    </source>
</evidence>
<keyword evidence="2" id="KW-1277">Toxin-antitoxin system</keyword>
<dbReference type="Proteomes" id="UP000463939">
    <property type="component" value="Chromosome"/>
</dbReference>
<dbReference type="PANTHER" id="PTHR33755:SF6">
    <property type="entry name" value="PLASMID STABILIZATION SYSTEM PROTEIN"/>
    <property type="match status" value="1"/>
</dbReference>
<protein>
    <submittedName>
        <fullName evidence="3">Addiction module antitoxin</fullName>
    </submittedName>
</protein>
<dbReference type="EMBL" id="AP021881">
    <property type="protein sequence ID" value="BBP00767.1"/>
    <property type="molecule type" value="Genomic_DNA"/>
</dbReference>
<dbReference type="AlphaFoldDB" id="A0A809SDQ6"/>
<evidence type="ECO:0000256" key="2">
    <source>
        <dbReference type="ARBA" id="ARBA00022649"/>
    </source>
</evidence>
<evidence type="ECO:0000313" key="3">
    <source>
        <dbReference type="EMBL" id="BBP00767.1"/>
    </source>
</evidence>
<organism evidence="3 4">
    <name type="scientific">Sulfuriferula nivalis</name>
    <dbReference type="NCBI Taxonomy" id="2675298"/>
    <lineage>
        <taxon>Bacteria</taxon>
        <taxon>Pseudomonadati</taxon>
        <taxon>Pseudomonadota</taxon>
        <taxon>Betaproteobacteria</taxon>
        <taxon>Nitrosomonadales</taxon>
        <taxon>Sulfuricellaceae</taxon>
        <taxon>Sulfuriferula</taxon>
    </lineage>
</organism>
<dbReference type="KEGG" id="sniv:SFSGTM_14750"/>
<comment type="similarity">
    <text evidence="1">Belongs to the RelE toxin family.</text>
</comment>
<sequence>MHGPLNVLDLAWKKQARVDLLNIVTYIARDNPDAAEKLANEIEDKAAQLRIYPKSFRLGRKRGTRELVAHSNYLVIYWIQNETIEILRVKHVAQQLP</sequence>
<dbReference type="InterPro" id="IPR051803">
    <property type="entry name" value="TA_system_RelE-like_toxin"/>
</dbReference>
<proteinExistence type="inferred from homology"/>
<dbReference type="InterPro" id="IPR007712">
    <property type="entry name" value="RelE/ParE_toxin"/>
</dbReference>
<dbReference type="Gene3D" id="3.30.2310.20">
    <property type="entry name" value="RelE-like"/>
    <property type="match status" value="1"/>
</dbReference>
<dbReference type="Pfam" id="PF05016">
    <property type="entry name" value="ParE_toxin"/>
    <property type="match status" value="1"/>
</dbReference>
<accession>A0A809SDQ6</accession>
<dbReference type="NCBIfam" id="TIGR02385">
    <property type="entry name" value="RelE_StbE"/>
    <property type="match status" value="1"/>
</dbReference>
<evidence type="ECO:0000256" key="1">
    <source>
        <dbReference type="ARBA" id="ARBA00006226"/>
    </source>
</evidence>
<name>A0A809SDQ6_9PROT</name>
<gene>
    <name evidence="3" type="ORF">SFSGTM_14750</name>
</gene>